<dbReference type="EMBL" id="CABFNS010000715">
    <property type="protein sequence ID" value="VUC24134.1"/>
    <property type="molecule type" value="Genomic_DNA"/>
</dbReference>
<accession>A0ABY6TZC6</accession>
<evidence type="ECO:0008006" key="3">
    <source>
        <dbReference type="Google" id="ProtNLM"/>
    </source>
</evidence>
<comment type="caution">
    <text evidence="1">The sequence shown here is derived from an EMBL/GenBank/DDBJ whole genome shotgun (WGS) entry which is preliminary data.</text>
</comment>
<reference evidence="1 2" key="1">
    <citation type="submission" date="2019-06" db="EMBL/GenBank/DDBJ databases">
        <authorList>
            <person name="Broberg M."/>
        </authorList>
    </citation>
    <scope>NUCLEOTIDE SEQUENCE [LARGE SCALE GENOMIC DNA]</scope>
</reference>
<protein>
    <recommendedName>
        <fullName evidence="3">Prion-inhibition and propagation HeLo domain-containing protein</fullName>
    </recommendedName>
</protein>
<keyword evidence="2" id="KW-1185">Reference proteome</keyword>
<name>A0ABY6TZC6_BIOOC</name>
<dbReference type="Proteomes" id="UP000766486">
    <property type="component" value="Unassembled WGS sequence"/>
</dbReference>
<sequence>MDHSQFSGVHILLDRLGDLIDFLPWSELAEFMNIEGLLSDVQSEFQNKAVGKLGMEIWAKAAILVQRSHQSCITMERENPNWRRRLGFRPLAKLILEIEEQVLACIDVLKVILIATTGRNPAEADVHAFHLQYKFSTQYLSLPINFVSDDAAIKAQSWVRGNSQGALEISLSILRSLPEVLDAIDPFGSVKRSANRKVMEQRHQFPMCSISNHQQKEEGLDRLRYLERKTDEITERLEKKAESHQTGNRP</sequence>
<gene>
    <name evidence="1" type="ORF">CLO192961_LOCUS132689</name>
</gene>
<evidence type="ECO:0000313" key="2">
    <source>
        <dbReference type="Proteomes" id="UP000766486"/>
    </source>
</evidence>
<proteinExistence type="predicted"/>
<evidence type="ECO:0000313" key="1">
    <source>
        <dbReference type="EMBL" id="VUC24134.1"/>
    </source>
</evidence>
<organism evidence="1 2">
    <name type="scientific">Bionectria ochroleuca</name>
    <name type="common">Gliocladium roseum</name>
    <dbReference type="NCBI Taxonomy" id="29856"/>
    <lineage>
        <taxon>Eukaryota</taxon>
        <taxon>Fungi</taxon>
        <taxon>Dikarya</taxon>
        <taxon>Ascomycota</taxon>
        <taxon>Pezizomycotina</taxon>
        <taxon>Sordariomycetes</taxon>
        <taxon>Hypocreomycetidae</taxon>
        <taxon>Hypocreales</taxon>
        <taxon>Bionectriaceae</taxon>
        <taxon>Clonostachys</taxon>
    </lineage>
</organism>